<dbReference type="InterPro" id="IPR036890">
    <property type="entry name" value="HATPase_C_sf"/>
</dbReference>
<dbReference type="PANTHER" id="PTHR43047:SF72">
    <property type="entry name" value="OSMOSENSING HISTIDINE PROTEIN KINASE SLN1"/>
    <property type="match status" value="1"/>
</dbReference>
<evidence type="ECO:0000313" key="10">
    <source>
        <dbReference type="EMBL" id="THG98192.1"/>
    </source>
</evidence>
<dbReference type="SUPFAM" id="SSF47384">
    <property type="entry name" value="Homodimeric domain of signal transducing histidine kinase"/>
    <property type="match status" value="1"/>
</dbReference>
<evidence type="ECO:0000256" key="6">
    <source>
        <dbReference type="PROSITE-ProRule" id="PRU00169"/>
    </source>
</evidence>
<sequence>MGISFANLPNLPNLPNGATVATDLLDAADKHVPTLSVNARRKFFHALAVAMFLPGVAVDPAFTHLSFSAAFALFTFAEYVRYFALYPFGAAVHVFMNEFLDQKDSGTAILSHFYLLTGCANSVWFEGPSRLLLFTGILVLGVGDAMSEDWTKLRTHVDPAPILRPEDASSSVSAAPSLTLDDVSFSLAAIAPHITLSPAPRLPLPPRSSKSKPRRPSTASSAEEKCALLPSSTYQGDLSAMSTPSVGSQDYESLLESDIRFTEKPSIQEMNRRAHAAVAGLRAEASRLAGAVDMLPSPFDPSPTDEQLTQRLQHQIDTQIDYDWATFINAYALDMRTSNGQSSHPHSGMSDSIRPANISNADVTTTAAAIRLAAARVSIAPLALPSPEHELTDPMRGVTATIPGSHPPEFLTMPDSLPKSPNTTRKTRLSSFWQGTQDVEEIRLPTIEASPPETMDDPPAHAPTHAPTTHNGLNLPFAPSVVPATAPVKVSVENEDDDYFGSTEAQKYFDTHLVKLVFSTRIVTISLVDGTEEFFKSESGFGTQNMPRTSTFDAHAILQRDDEPMIVLDAQDDWRFARNPLVTGHPHVRFYAGCPLRTSDGFNIGTLSLIDDTPRREFSPRQRHTLKEFAQITMRELELWRDKIQLRIRDRIQTSMEQFTRDCLEVDKEVDGNPDRAHGLFVGTSMEQVYERAAKLVTRTLDVEGAVVMDVSHVDVLETIGAESSTSITIHSDDPKVGSEGRMLNAEEYSRLQEFFSRYPDGKICEGVLPAGLRPFLPARIQYALVWVIAVPIFNIDKRPFAILCAYSTGERTTPFLEGHELSYLRAIGVIILSAVLKRRMILADKAKSLFISNISHELRTPLHGILASAELLSETRLDHSQASFLQTVQACGTSLVETVNHVLDFTKLSGNSKSGGVENTIHRTKVDLMQLVEEATEGCWIGHRARMFTSEIGSVYSPPKQDPQALVETVIDIGHSERGWTFNLKFTSNGFVHVMLRQQPAPLGQESKQVKLELSVIDTGKGISQNFLKNQLFHPFSQENPLQTGTGLGLAIVNSIVRSNSVDGKVDVWSAEGVGTEIKITFTAEAVEDDEISGRDAELVKVYDSLQRPAISLVGFEDRHRGVQLLRNVLSTYLVARWGFSISSGNGDISIVNEDCDHVVRAMAEKGPKRPFIILSSSRGDPKLMAVVGDYERIGGFCRIVYKPVGPQRLYSVLKLCLHALNIAEVSRNKVADDMEENQRIAHLHESPSDPGGSLYLTGMLSRRYSEETGHNKKMPQLRPSMGPRAITVHPLSSWSDLASTSEQEESPDRETRPESPLFSQNPSSPTISIGTGGSLLKSSVGTLRPKGPIRVLVVEDNAILRSLLARWLKNKGYEFREAVDGLDGVRTFESDGHFDVVLVDLSMPVLDGIGATTKMRQFESAYKPPVQTTETHGARILALTGMSSLEDKRRAFEAGVDG</sequence>
<dbReference type="SUPFAM" id="SSF52172">
    <property type="entry name" value="CheY-like"/>
    <property type="match status" value="1"/>
</dbReference>
<dbReference type="GO" id="GO:0005886">
    <property type="term" value="C:plasma membrane"/>
    <property type="evidence" value="ECO:0007669"/>
    <property type="project" value="TreeGrafter"/>
</dbReference>
<evidence type="ECO:0000313" key="11">
    <source>
        <dbReference type="Proteomes" id="UP000309038"/>
    </source>
</evidence>
<feature type="domain" description="Histidine kinase" evidence="8">
    <location>
        <begin position="854"/>
        <end position="1087"/>
    </location>
</feature>
<dbReference type="GO" id="GO:0000155">
    <property type="term" value="F:phosphorelay sensor kinase activity"/>
    <property type="evidence" value="ECO:0007669"/>
    <property type="project" value="InterPro"/>
</dbReference>
<evidence type="ECO:0000256" key="3">
    <source>
        <dbReference type="ARBA" id="ARBA00022553"/>
    </source>
</evidence>
<feature type="region of interest" description="Disordered" evidence="7">
    <location>
        <begin position="1268"/>
        <end position="1287"/>
    </location>
</feature>
<keyword evidence="11" id="KW-1185">Reference proteome</keyword>
<dbReference type="GO" id="GO:0009927">
    <property type="term" value="F:histidine phosphotransfer kinase activity"/>
    <property type="evidence" value="ECO:0007669"/>
    <property type="project" value="TreeGrafter"/>
</dbReference>
<reference evidence="10 11" key="1">
    <citation type="submission" date="2019-02" db="EMBL/GenBank/DDBJ databases">
        <title>Genome sequencing of the rare red list fungi Phlebia centrifuga.</title>
        <authorList>
            <person name="Buettner E."/>
            <person name="Kellner H."/>
        </authorList>
    </citation>
    <scope>NUCLEOTIDE SEQUENCE [LARGE SCALE GENOMIC DNA]</scope>
    <source>
        <strain evidence="10 11">DSM 108282</strain>
    </source>
</reference>
<dbReference type="SMART" id="SM00387">
    <property type="entry name" value="HATPase_c"/>
    <property type="match status" value="1"/>
</dbReference>
<evidence type="ECO:0000256" key="5">
    <source>
        <dbReference type="ARBA" id="ARBA00022777"/>
    </source>
</evidence>
<dbReference type="PRINTS" id="PR00344">
    <property type="entry name" value="BCTRLSENSOR"/>
</dbReference>
<dbReference type="CDD" id="cd00082">
    <property type="entry name" value="HisKA"/>
    <property type="match status" value="1"/>
</dbReference>
<comment type="caution">
    <text evidence="10">The sequence shown here is derived from an EMBL/GenBank/DDBJ whole genome shotgun (WGS) entry which is preliminary data.</text>
</comment>
<dbReference type="PROSITE" id="PS50110">
    <property type="entry name" value="RESPONSE_REGULATORY"/>
    <property type="match status" value="1"/>
</dbReference>
<organism evidence="10 11">
    <name type="scientific">Hermanssonia centrifuga</name>
    <dbReference type="NCBI Taxonomy" id="98765"/>
    <lineage>
        <taxon>Eukaryota</taxon>
        <taxon>Fungi</taxon>
        <taxon>Dikarya</taxon>
        <taxon>Basidiomycota</taxon>
        <taxon>Agaricomycotina</taxon>
        <taxon>Agaricomycetes</taxon>
        <taxon>Polyporales</taxon>
        <taxon>Meruliaceae</taxon>
        <taxon>Hermanssonia</taxon>
    </lineage>
</organism>
<dbReference type="InterPro" id="IPR036097">
    <property type="entry name" value="HisK_dim/P_sf"/>
</dbReference>
<dbReference type="Proteomes" id="UP000309038">
    <property type="component" value="Unassembled WGS sequence"/>
</dbReference>
<feature type="domain" description="Response regulatory" evidence="9">
    <location>
        <begin position="1352"/>
        <end position="1460"/>
    </location>
</feature>
<evidence type="ECO:0000256" key="4">
    <source>
        <dbReference type="ARBA" id="ARBA00022679"/>
    </source>
</evidence>
<keyword evidence="5" id="KW-0418">Kinase</keyword>
<dbReference type="Gene3D" id="1.10.287.130">
    <property type="match status" value="1"/>
</dbReference>
<dbReference type="FunFam" id="1.10.287.130:FF:000023">
    <property type="entry name" value="Sensor histidine kinase/response regulator, putative"/>
    <property type="match status" value="1"/>
</dbReference>
<dbReference type="InterPro" id="IPR029016">
    <property type="entry name" value="GAF-like_dom_sf"/>
</dbReference>
<evidence type="ECO:0000256" key="7">
    <source>
        <dbReference type="SAM" id="MobiDB-lite"/>
    </source>
</evidence>
<protein>
    <recommendedName>
        <fullName evidence="2">histidine kinase</fullName>
        <ecNumber evidence="2">2.7.13.3</ecNumber>
    </recommendedName>
</protein>
<feature type="region of interest" description="Disordered" evidence="7">
    <location>
        <begin position="449"/>
        <end position="473"/>
    </location>
</feature>
<dbReference type="Pfam" id="PF01590">
    <property type="entry name" value="GAF"/>
    <property type="match status" value="1"/>
</dbReference>
<gene>
    <name evidence="10" type="ORF">EW026_g3961</name>
</gene>
<dbReference type="Pfam" id="PF02518">
    <property type="entry name" value="HATPase_c"/>
    <property type="match status" value="1"/>
</dbReference>
<dbReference type="SMART" id="SM00388">
    <property type="entry name" value="HisKA"/>
    <property type="match status" value="1"/>
</dbReference>
<dbReference type="SUPFAM" id="SSF55874">
    <property type="entry name" value="ATPase domain of HSP90 chaperone/DNA topoisomerase II/histidine kinase"/>
    <property type="match status" value="1"/>
</dbReference>
<dbReference type="PROSITE" id="PS50109">
    <property type="entry name" value="HIS_KIN"/>
    <property type="match status" value="1"/>
</dbReference>
<dbReference type="CDD" id="cd17546">
    <property type="entry name" value="REC_hyHK_CKI1_RcsC-like"/>
    <property type="match status" value="1"/>
</dbReference>
<dbReference type="PANTHER" id="PTHR43047">
    <property type="entry name" value="TWO-COMPONENT HISTIDINE PROTEIN KINASE"/>
    <property type="match status" value="1"/>
</dbReference>
<dbReference type="EC" id="2.7.13.3" evidence="2"/>
<name>A0A4V3XAI2_9APHY</name>
<keyword evidence="4" id="KW-0808">Transferase</keyword>
<dbReference type="EMBL" id="SGPJ01000131">
    <property type="protein sequence ID" value="THG98192.1"/>
    <property type="molecule type" value="Genomic_DNA"/>
</dbReference>
<feature type="region of interest" description="Disordered" evidence="7">
    <location>
        <begin position="407"/>
        <end position="429"/>
    </location>
</feature>
<dbReference type="InterPro" id="IPR003661">
    <property type="entry name" value="HisK_dim/P_dom"/>
</dbReference>
<dbReference type="Pfam" id="PF00512">
    <property type="entry name" value="HisKA"/>
    <property type="match status" value="1"/>
</dbReference>
<dbReference type="Gene3D" id="3.30.565.10">
    <property type="entry name" value="Histidine kinase-like ATPase, C-terminal domain"/>
    <property type="match status" value="1"/>
</dbReference>
<dbReference type="InterPro" id="IPR003018">
    <property type="entry name" value="GAF"/>
</dbReference>
<dbReference type="InterPro" id="IPR003594">
    <property type="entry name" value="HATPase_dom"/>
</dbReference>
<feature type="region of interest" description="Disordered" evidence="7">
    <location>
        <begin position="199"/>
        <end position="225"/>
    </location>
</feature>
<dbReference type="InterPro" id="IPR005467">
    <property type="entry name" value="His_kinase_dom"/>
</dbReference>
<dbReference type="InterPro" id="IPR011006">
    <property type="entry name" value="CheY-like_superfamily"/>
</dbReference>
<evidence type="ECO:0000259" key="8">
    <source>
        <dbReference type="PROSITE" id="PS50109"/>
    </source>
</evidence>
<accession>A0A4V3XAI2</accession>
<comment type="catalytic activity">
    <reaction evidence="1">
        <text>ATP + protein L-histidine = ADP + protein N-phospho-L-histidine.</text>
        <dbReference type="EC" id="2.7.13.3"/>
    </reaction>
</comment>
<dbReference type="InterPro" id="IPR004358">
    <property type="entry name" value="Sig_transdc_His_kin-like_C"/>
</dbReference>
<evidence type="ECO:0000259" key="9">
    <source>
        <dbReference type="PROSITE" id="PS50110"/>
    </source>
</evidence>
<evidence type="ECO:0000256" key="2">
    <source>
        <dbReference type="ARBA" id="ARBA00012438"/>
    </source>
</evidence>
<dbReference type="Gene3D" id="3.40.50.2300">
    <property type="match status" value="1"/>
</dbReference>
<evidence type="ECO:0000256" key="1">
    <source>
        <dbReference type="ARBA" id="ARBA00000085"/>
    </source>
</evidence>
<keyword evidence="3 6" id="KW-0597">Phosphoprotein</keyword>
<proteinExistence type="predicted"/>
<feature type="modified residue" description="4-aspartylphosphate" evidence="6">
    <location>
        <position position="1402"/>
    </location>
</feature>
<feature type="compositionally biased region" description="Polar residues" evidence="7">
    <location>
        <begin position="419"/>
        <end position="429"/>
    </location>
</feature>
<dbReference type="SUPFAM" id="SSF55781">
    <property type="entry name" value="GAF domain-like"/>
    <property type="match status" value="1"/>
</dbReference>
<dbReference type="Gene3D" id="3.30.450.40">
    <property type="match status" value="1"/>
</dbReference>
<dbReference type="SMART" id="SM00448">
    <property type="entry name" value="REC"/>
    <property type="match status" value="1"/>
</dbReference>
<dbReference type="InterPro" id="IPR001789">
    <property type="entry name" value="Sig_transdc_resp-reg_receiver"/>
</dbReference>
<feature type="region of interest" description="Disordered" evidence="7">
    <location>
        <begin position="1298"/>
        <end position="1334"/>
    </location>
</feature>
<dbReference type="Pfam" id="PF00072">
    <property type="entry name" value="Response_reg"/>
    <property type="match status" value="1"/>
</dbReference>